<sequence length="238" mass="24803">MKKIAFVLLAAVVLLNACIDGHRVKGDGSMTSKTFQPGNFNGVELSAGFDVFLTQGSAADVRIEAEQNILSYIDVRVENGVLDIDSKEHVWLDPSRTVKVYITSPTYKSIENSGSGHVTGQTKITHDGTLNISSSGSGEMSLDVDAPEIEANVSGSGTVSLSGDTKKINADVSGSGGISALNLKSEESELGISGSGNIDVYSSIKLDANISGSGKIRYKGTAQVNKNISGSGEVTKVD</sequence>
<organism evidence="3 4">
    <name type="scientific">Niastella vici</name>
    <dbReference type="NCBI Taxonomy" id="1703345"/>
    <lineage>
        <taxon>Bacteria</taxon>
        <taxon>Pseudomonadati</taxon>
        <taxon>Bacteroidota</taxon>
        <taxon>Chitinophagia</taxon>
        <taxon>Chitinophagales</taxon>
        <taxon>Chitinophagaceae</taxon>
        <taxon>Niastella</taxon>
    </lineage>
</organism>
<gene>
    <name evidence="3" type="ORF">A3860_29460</name>
</gene>
<accession>A0A1V9FUS2</accession>
<feature type="domain" description="Putative auto-transporter adhesin head GIN" evidence="2">
    <location>
        <begin position="39"/>
        <end position="222"/>
    </location>
</feature>
<dbReference type="Pfam" id="PF10988">
    <property type="entry name" value="DUF2807"/>
    <property type="match status" value="1"/>
</dbReference>
<dbReference type="InterPro" id="IPR021255">
    <property type="entry name" value="DUF2807"/>
</dbReference>
<feature type="signal peptide" evidence="1">
    <location>
        <begin position="1"/>
        <end position="17"/>
    </location>
</feature>
<feature type="chain" id="PRO_5012393227" description="Putative auto-transporter adhesin head GIN domain-containing protein" evidence="1">
    <location>
        <begin position="18"/>
        <end position="238"/>
    </location>
</feature>
<dbReference type="Gene3D" id="2.160.20.120">
    <property type="match status" value="1"/>
</dbReference>
<keyword evidence="4" id="KW-1185">Reference proteome</keyword>
<comment type="caution">
    <text evidence="3">The sequence shown here is derived from an EMBL/GenBank/DDBJ whole genome shotgun (WGS) entry which is preliminary data.</text>
</comment>
<dbReference type="OrthoDB" id="1014513at2"/>
<dbReference type="PANTHER" id="PTHR39200">
    <property type="entry name" value="HYPOTHETICAL EXPORTED PROTEIN"/>
    <property type="match status" value="1"/>
</dbReference>
<proteinExistence type="predicted"/>
<dbReference type="RefSeq" id="WP_081149666.1">
    <property type="nucleotide sequence ID" value="NZ_LVYD01000052.1"/>
</dbReference>
<keyword evidence="1" id="KW-0732">Signal</keyword>
<dbReference type="PANTHER" id="PTHR39200:SF1">
    <property type="entry name" value="AUTO-TRANSPORTER ADHESIN HEAD GIN DOMAIN-CONTAINING PROTEIN-RELATED"/>
    <property type="match status" value="1"/>
</dbReference>
<evidence type="ECO:0000259" key="2">
    <source>
        <dbReference type="Pfam" id="PF10988"/>
    </source>
</evidence>
<protein>
    <recommendedName>
        <fullName evidence="2">Putative auto-transporter adhesin head GIN domain-containing protein</fullName>
    </recommendedName>
</protein>
<name>A0A1V9FUS2_9BACT</name>
<dbReference type="Proteomes" id="UP000192796">
    <property type="component" value="Unassembled WGS sequence"/>
</dbReference>
<evidence type="ECO:0000256" key="1">
    <source>
        <dbReference type="SAM" id="SignalP"/>
    </source>
</evidence>
<evidence type="ECO:0000313" key="3">
    <source>
        <dbReference type="EMBL" id="OQP62081.1"/>
    </source>
</evidence>
<dbReference type="STRING" id="1703345.A3860_29460"/>
<evidence type="ECO:0000313" key="4">
    <source>
        <dbReference type="Proteomes" id="UP000192796"/>
    </source>
</evidence>
<dbReference type="AlphaFoldDB" id="A0A1V9FUS2"/>
<dbReference type="EMBL" id="LVYD01000052">
    <property type="protein sequence ID" value="OQP62081.1"/>
    <property type="molecule type" value="Genomic_DNA"/>
</dbReference>
<reference evidence="3 4" key="1">
    <citation type="submission" date="2016-03" db="EMBL/GenBank/DDBJ databases">
        <title>Niastella vici sp. nov., isolated from farmland soil.</title>
        <authorList>
            <person name="Chen L."/>
            <person name="Wang D."/>
            <person name="Yang S."/>
            <person name="Wang G."/>
        </authorList>
    </citation>
    <scope>NUCLEOTIDE SEQUENCE [LARGE SCALE GENOMIC DNA]</scope>
    <source>
        <strain evidence="3 4">DJ57</strain>
    </source>
</reference>